<protein>
    <submittedName>
        <fullName evidence="3">Zinc knuckle CX2CX4HX4C containing protein</fullName>
    </submittedName>
</protein>
<comment type="caution">
    <text evidence="3">The sequence shown here is derived from an EMBL/GenBank/DDBJ whole genome shotgun (WGS) entry which is preliminary data.</text>
</comment>
<evidence type="ECO:0000259" key="2">
    <source>
        <dbReference type="Pfam" id="PF14111"/>
    </source>
</evidence>
<feature type="domain" description="DUF4283" evidence="2">
    <location>
        <begin position="146"/>
        <end position="226"/>
    </location>
</feature>
<organism evidence="3 4">
    <name type="scientific">Tanacetum coccineum</name>
    <dbReference type="NCBI Taxonomy" id="301880"/>
    <lineage>
        <taxon>Eukaryota</taxon>
        <taxon>Viridiplantae</taxon>
        <taxon>Streptophyta</taxon>
        <taxon>Embryophyta</taxon>
        <taxon>Tracheophyta</taxon>
        <taxon>Spermatophyta</taxon>
        <taxon>Magnoliopsida</taxon>
        <taxon>eudicotyledons</taxon>
        <taxon>Gunneridae</taxon>
        <taxon>Pentapetalae</taxon>
        <taxon>asterids</taxon>
        <taxon>campanulids</taxon>
        <taxon>Asterales</taxon>
        <taxon>Asteraceae</taxon>
        <taxon>Asteroideae</taxon>
        <taxon>Anthemideae</taxon>
        <taxon>Anthemidinae</taxon>
        <taxon>Tanacetum</taxon>
    </lineage>
</organism>
<gene>
    <name evidence="3" type="ORF">Tco_0821701</name>
</gene>
<dbReference type="Proteomes" id="UP001151760">
    <property type="component" value="Unassembled WGS sequence"/>
</dbReference>
<dbReference type="InterPro" id="IPR025558">
    <property type="entry name" value="DUF4283"/>
</dbReference>
<reference evidence="3" key="1">
    <citation type="journal article" date="2022" name="Int. J. Mol. Sci.">
        <title>Draft Genome of Tanacetum Coccineum: Genomic Comparison of Closely Related Tanacetum-Family Plants.</title>
        <authorList>
            <person name="Yamashiro T."/>
            <person name="Shiraishi A."/>
            <person name="Nakayama K."/>
            <person name="Satake H."/>
        </authorList>
    </citation>
    <scope>NUCLEOTIDE SEQUENCE</scope>
</reference>
<dbReference type="Pfam" id="PF14111">
    <property type="entry name" value="DUF4283"/>
    <property type="match status" value="1"/>
</dbReference>
<reference evidence="3" key="2">
    <citation type="submission" date="2022-01" db="EMBL/GenBank/DDBJ databases">
        <authorList>
            <person name="Yamashiro T."/>
            <person name="Shiraishi A."/>
            <person name="Satake H."/>
            <person name="Nakayama K."/>
        </authorList>
    </citation>
    <scope>NUCLEOTIDE SEQUENCE</scope>
</reference>
<sequence length="495" mass="55563">MEPGGSISSNLVDKIRNIDGKIIKEGKLRSAMRGVVKVGSYVESLDGSLHAKDSGLPPNKTMPPINEDASEIFGEPAAYVNVVEDNMVNQDTTTKSTAFTFSFANILNRNSNPNKKIVKLQELRNPERVDGAAVAIPMEAVEEVSSRFSNTLYGYFIGKRLAFPLVENYVKNTWAKFGLKRTQLHEDFFMFQFNTKEGMESVMESGPWLVRGVPLILNIWNQNSELKKDAIKSAPLWVKLHHVPIVAYSEIGLSLITTQLGKPIMLDSYTSNMCLSSWGRNTYARALVEFSAEEELKDSIVIAILLINGKGHTLAKIDVEWLPTVSSSTSISRVVPEDHIPVYIPELEHPEDLVPAEDEAPIPPLSPSFLAPRIRPLSPRALEVEMRDIASSFYHSLHLSGTPSLLPILILHHLLAAELIFPRLTHRLRRDYYLLLPDLGDRAAVRAEIEVLRRERLAYEQESMETRQALARSEAHCRALEARVTILETEVDRHE</sequence>
<keyword evidence="1" id="KW-0175">Coiled coil</keyword>
<evidence type="ECO:0000313" key="4">
    <source>
        <dbReference type="Proteomes" id="UP001151760"/>
    </source>
</evidence>
<dbReference type="PANTHER" id="PTHR31286">
    <property type="entry name" value="GLYCINE-RICH CELL WALL STRUCTURAL PROTEIN 1.8-LIKE"/>
    <property type="match status" value="1"/>
</dbReference>
<dbReference type="EMBL" id="BQNB010012203">
    <property type="protein sequence ID" value="GJT00532.1"/>
    <property type="molecule type" value="Genomic_DNA"/>
</dbReference>
<dbReference type="PANTHER" id="PTHR31286:SF99">
    <property type="entry name" value="DUF4283 DOMAIN-CONTAINING PROTEIN"/>
    <property type="match status" value="1"/>
</dbReference>
<evidence type="ECO:0000313" key="3">
    <source>
        <dbReference type="EMBL" id="GJT00532.1"/>
    </source>
</evidence>
<dbReference type="InterPro" id="IPR040256">
    <property type="entry name" value="At4g02000-like"/>
</dbReference>
<evidence type="ECO:0000256" key="1">
    <source>
        <dbReference type="SAM" id="Coils"/>
    </source>
</evidence>
<accession>A0ABQ5AFZ9</accession>
<proteinExistence type="predicted"/>
<name>A0ABQ5AFZ9_9ASTR</name>
<feature type="coiled-coil region" evidence="1">
    <location>
        <begin position="442"/>
        <end position="490"/>
    </location>
</feature>
<keyword evidence="4" id="KW-1185">Reference proteome</keyword>